<gene>
    <name evidence="6" type="ORF">GPA27_13685</name>
</gene>
<evidence type="ECO:0000256" key="1">
    <source>
        <dbReference type="ARBA" id="ARBA00008857"/>
    </source>
</evidence>
<dbReference type="PANTHER" id="PTHR30629:SF2">
    <property type="entry name" value="PROPHAGE INTEGRASE INTS-RELATED"/>
    <property type="match status" value="1"/>
</dbReference>
<dbReference type="InterPro" id="IPR050808">
    <property type="entry name" value="Phage_Integrase"/>
</dbReference>
<protein>
    <submittedName>
        <fullName evidence="6">DUF4102 domain-containing protein</fullName>
    </submittedName>
</protein>
<proteinExistence type="inferred from homology"/>
<dbReference type="InterPro" id="IPR011010">
    <property type="entry name" value="DNA_brk_join_enz"/>
</dbReference>
<evidence type="ECO:0000259" key="5">
    <source>
        <dbReference type="Pfam" id="PF13356"/>
    </source>
</evidence>
<dbReference type="Pfam" id="PF13356">
    <property type="entry name" value="Arm-DNA-bind_3"/>
    <property type="match status" value="1"/>
</dbReference>
<evidence type="ECO:0000313" key="6">
    <source>
        <dbReference type="EMBL" id="NMF98437.1"/>
    </source>
</evidence>
<feature type="domain" description="Integrase DNA-binding" evidence="5">
    <location>
        <begin position="24"/>
        <end position="87"/>
    </location>
</feature>
<keyword evidence="3" id="KW-0238">DNA-binding</keyword>
<dbReference type="Proteomes" id="UP000634522">
    <property type="component" value="Unassembled WGS sequence"/>
</dbReference>
<organism evidence="6 7">
    <name type="scientific">Aromatoleum toluolicum</name>
    <dbReference type="NCBI Taxonomy" id="90060"/>
    <lineage>
        <taxon>Bacteria</taxon>
        <taxon>Pseudomonadati</taxon>
        <taxon>Pseudomonadota</taxon>
        <taxon>Betaproteobacteria</taxon>
        <taxon>Rhodocyclales</taxon>
        <taxon>Rhodocyclaceae</taxon>
        <taxon>Aromatoleum</taxon>
    </lineage>
</organism>
<dbReference type="Gene3D" id="1.10.150.130">
    <property type="match status" value="1"/>
</dbReference>
<dbReference type="InterPro" id="IPR013762">
    <property type="entry name" value="Integrase-like_cat_sf"/>
</dbReference>
<dbReference type="InterPro" id="IPR010998">
    <property type="entry name" value="Integrase_recombinase_N"/>
</dbReference>
<dbReference type="InterPro" id="IPR038488">
    <property type="entry name" value="Integrase_DNA-bd_sf"/>
</dbReference>
<dbReference type="InterPro" id="IPR025166">
    <property type="entry name" value="Integrase_DNA_bind_dom"/>
</dbReference>
<accession>A0ABX1NGM6</accession>
<evidence type="ECO:0000256" key="2">
    <source>
        <dbReference type="ARBA" id="ARBA00022908"/>
    </source>
</evidence>
<evidence type="ECO:0000256" key="3">
    <source>
        <dbReference type="ARBA" id="ARBA00023125"/>
    </source>
</evidence>
<comment type="caution">
    <text evidence="6">The sequence shown here is derived from an EMBL/GenBank/DDBJ whole genome shotgun (WGS) entry which is preliminary data.</text>
</comment>
<comment type="similarity">
    <text evidence="1">Belongs to the 'phage' integrase family.</text>
</comment>
<dbReference type="Gene3D" id="3.30.160.390">
    <property type="entry name" value="Integrase, DNA-binding domain"/>
    <property type="match status" value="1"/>
</dbReference>
<keyword evidence="7" id="KW-1185">Reference proteome</keyword>
<dbReference type="PANTHER" id="PTHR30629">
    <property type="entry name" value="PROPHAGE INTEGRASE"/>
    <property type="match status" value="1"/>
</dbReference>
<keyword evidence="2" id="KW-0229">DNA integration</keyword>
<dbReference type="RefSeq" id="WP_169141188.1">
    <property type="nucleotide sequence ID" value="NZ_WTVS01000026.1"/>
</dbReference>
<dbReference type="Gene3D" id="1.10.443.10">
    <property type="entry name" value="Intergrase catalytic core"/>
    <property type="match status" value="1"/>
</dbReference>
<sequence length="431" mass="48707">MTFDARTIKLLPAGEHLTSPEFPGLRIVATESGRAWTYRYKSPIDGRMRQTKLGDWPALSLHLAVAEWDRLRKARDAGEDPALAAKEARAEKRRQADAKRRQAVTAAYTVLDVCNDYFVGHIRITRQRKGATEIRRMFDLDLGDVASIPAAELTRSQAFDLIKSLSERAPVQAQNLRSELGAAWDYAIDSGRLPETAANWWRLILRGKIKSRGKKINGEHVGTAKRVLTAEEVGDVIRWLPNFSSLVEDVLTLYLWTATRGAEICGMCGSEVREEADGVLWWQCPKAKTKSARHENATDLRVPLFGRARTVVLRRKDLYGAGYLFPAKTKEVKPVEQKTVQVAVYHHQPYSRTRPDEPRPRLPVTHWAPHDLRRTSRTMLASIGCPNEVGEAVIGHMQPGIVGTYNLHSYDAERVEWLRRLDAHLEGLARR</sequence>
<name>A0ABX1NGM6_9RHOO</name>
<keyword evidence="4" id="KW-0233">DNA recombination</keyword>
<evidence type="ECO:0000256" key="4">
    <source>
        <dbReference type="ARBA" id="ARBA00023172"/>
    </source>
</evidence>
<evidence type="ECO:0000313" key="7">
    <source>
        <dbReference type="Proteomes" id="UP000634522"/>
    </source>
</evidence>
<reference evidence="6 7" key="1">
    <citation type="submission" date="2019-12" db="EMBL/GenBank/DDBJ databases">
        <title>Comparative genomics gives insights into the taxonomy of the Azoarcus-Aromatoleum group and reveals separate origins of nif in the plant-associated Azoarcus and non-plant-associated Aromatoleum sub-groups.</title>
        <authorList>
            <person name="Lafos M."/>
            <person name="Maluk M."/>
            <person name="Batista M."/>
            <person name="Junghare M."/>
            <person name="Carmona M."/>
            <person name="Faoro H."/>
            <person name="Cruz L.M."/>
            <person name="Battistoni F."/>
            <person name="De Souza E."/>
            <person name="Pedrosa F."/>
            <person name="Chen W.-M."/>
            <person name="Poole P.S."/>
            <person name="Dixon R.A."/>
            <person name="James E.K."/>
        </authorList>
    </citation>
    <scope>NUCLEOTIDE SEQUENCE [LARGE SCALE GENOMIC DNA]</scope>
    <source>
        <strain evidence="6 7">T</strain>
    </source>
</reference>
<dbReference type="EMBL" id="WTVS01000026">
    <property type="protein sequence ID" value="NMF98437.1"/>
    <property type="molecule type" value="Genomic_DNA"/>
</dbReference>
<dbReference type="SUPFAM" id="SSF56349">
    <property type="entry name" value="DNA breaking-rejoining enzymes"/>
    <property type="match status" value="1"/>
</dbReference>